<dbReference type="Gramene" id="ESW24993">
    <property type="protein sequence ID" value="ESW24993"/>
    <property type="gene ID" value="PHAVU_004G178000g"/>
</dbReference>
<dbReference type="InterPro" id="IPR034571">
    <property type="entry name" value="APEM9"/>
</dbReference>
<evidence type="ECO:0000313" key="2">
    <source>
        <dbReference type="EMBL" id="ESW24993.1"/>
    </source>
</evidence>
<reference evidence="3" key="1">
    <citation type="journal article" date="2014" name="Nat. Genet.">
        <title>A reference genome for common bean and genome-wide analysis of dual domestications.</title>
        <authorList>
            <person name="Schmutz J."/>
            <person name="McClean P.E."/>
            <person name="Mamidi S."/>
            <person name="Wu G.A."/>
            <person name="Cannon S.B."/>
            <person name="Grimwood J."/>
            <person name="Jenkins J."/>
            <person name="Shu S."/>
            <person name="Song Q."/>
            <person name="Chavarro C."/>
            <person name="Torres-Torres M."/>
            <person name="Geffroy V."/>
            <person name="Moghaddam S.M."/>
            <person name="Gao D."/>
            <person name="Abernathy B."/>
            <person name="Barry K."/>
            <person name="Blair M."/>
            <person name="Brick M.A."/>
            <person name="Chovatia M."/>
            <person name="Gepts P."/>
            <person name="Goodstein D.M."/>
            <person name="Gonzales M."/>
            <person name="Hellsten U."/>
            <person name="Hyten D.L."/>
            <person name="Jia G."/>
            <person name="Kelly J.D."/>
            <person name="Kudrna D."/>
            <person name="Lee R."/>
            <person name="Richard M.M."/>
            <person name="Miklas P.N."/>
            <person name="Osorno J.M."/>
            <person name="Rodrigues J."/>
            <person name="Thareau V."/>
            <person name="Urrea C.A."/>
            <person name="Wang M."/>
            <person name="Yu Y."/>
            <person name="Zhang M."/>
            <person name="Wing R.A."/>
            <person name="Cregan P.B."/>
            <person name="Rokhsar D.S."/>
            <person name="Jackson S.A."/>
        </authorList>
    </citation>
    <scope>NUCLEOTIDE SEQUENCE [LARGE SCALE GENOMIC DNA]</scope>
    <source>
        <strain evidence="3">cv. G19833</strain>
    </source>
</reference>
<keyword evidence="3" id="KW-1185">Reference proteome</keyword>
<sequence>MQITTETGAELESDSDSDGAAIWKEIEASESFLVCSMYQEAASLASSILERLRHESLATLDMLESTAMVLLQAFIHLPRTQQILDQLTVHFISVKAIPPRVLLTGACFQIAQGSGLGVQKFVEDFLNGWSLEDARYCAVITETNVEDGSKEERRFVLEIHEYLEVVELYAVTLLATVRKDVDLAISWVENALLPEENRQGLLRRLRSMHSPESTILSQIPFPRSPTNSNEDYSLKEQNMSEGLPQAFKTKHLNNEKDRSKNSLIKLSERIEACFCFFRGIHLKIGSTKFVITSGKIMLGCLLVFIYYVFRKKQATVKRIVRRQAISIKRALVDLWQLAFSYQVNPLAAVQPPSAATRQGQ</sequence>
<dbReference type="SMR" id="V7C6J3"/>
<dbReference type="GO" id="GO:0015919">
    <property type="term" value="P:peroxisomal membrane transport"/>
    <property type="evidence" value="ECO:0007669"/>
    <property type="project" value="InterPro"/>
</dbReference>
<feature type="transmembrane region" description="Helical" evidence="1">
    <location>
        <begin position="289"/>
        <end position="309"/>
    </location>
</feature>
<evidence type="ECO:0000313" key="3">
    <source>
        <dbReference type="Proteomes" id="UP000000226"/>
    </source>
</evidence>
<accession>V7C6J3</accession>
<keyword evidence="1" id="KW-0812">Transmembrane</keyword>
<evidence type="ECO:0000256" key="1">
    <source>
        <dbReference type="SAM" id="Phobius"/>
    </source>
</evidence>
<gene>
    <name evidence="2" type="ORF">PHAVU_004G178000g</name>
</gene>
<proteinExistence type="predicted"/>
<keyword evidence="1" id="KW-0472">Membrane</keyword>
<dbReference type="Proteomes" id="UP000000226">
    <property type="component" value="Chromosome 4"/>
</dbReference>
<evidence type="ECO:0008006" key="4">
    <source>
        <dbReference type="Google" id="ProtNLM"/>
    </source>
</evidence>
<keyword evidence="1" id="KW-1133">Transmembrane helix</keyword>
<dbReference type="STRING" id="3885.V7C6J3"/>
<organism evidence="2 3">
    <name type="scientific">Phaseolus vulgaris</name>
    <name type="common">Kidney bean</name>
    <name type="synonym">French bean</name>
    <dbReference type="NCBI Taxonomy" id="3885"/>
    <lineage>
        <taxon>Eukaryota</taxon>
        <taxon>Viridiplantae</taxon>
        <taxon>Streptophyta</taxon>
        <taxon>Embryophyta</taxon>
        <taxon>Tracheophyta</taxon>
        <taxon>Spermatophyta</taxon>
        <taxon>Magnoliopsida</taxon>
        <taxon>eudicotyledons</taxon>
        <taxon>Gunneridae</taxon>
        <taxon>Pentapetalae</taxon>
        <taxon>rosids</taxon>
        <taxon>fabids</taxon>
        <taxon>Fabales</taxon>
        <taxon>Fabaceae</taxon>
        <taxon>Papilionoideae</taxon>
        <taxon>50 kb inversion clade</taxon>
        <taxon>NPAAA clade</taxon>
        <taxon>indigoferoid/millettioid clade</taxon>
        <taxon>Phaseoleae</taxon>
        <taxon>Phaseolus</taxon>
    </lineage>
</organism>
<dbReference type="PANTHER" id="PTHR36361:SF1">
    <property type="entry name" value="PROTEIN APEM9"/>
    <property type="match status" value="1"/>
</dbReference>
<dbReference type="EMBL" id="CM002291">
    <property type="protein sequence ID" value="ESW24993.1"/>
    <property type="molecule type" value="Genomic_DNA"/>
</dbReference>
<dbReference type="OMA" id="FGNTRFS"/>
<protein>
    <recommendedName>
        <fullName evidence="4">Protein APEM9</fullName>
    </recommendedName>
</protein>
<dbReference type="OrthoDB" id="1919407at2759"/>
<dbReference type="eggNOG" id="ENOG502QV2J">
    <property type="taxonomic scope" value="Eukaryota"/>
</dbReference>
<name>V7C6J3_PHAVU</name>
<dbReference type="AlphaFoldDB" id="V7C6J3"/>
<dbReference type="PANTHER" id="PTHR36361">
    <property type="entry name" value="PROTEIN APEM9"/>
    <property type="match status" value="1"/>
</dbReference>